<organism evidence="2 3">
    <name type="scientific">Symplocastrum torsivum CPER-KK1</name>
    <dbReference type="NCBI Taxonomy" id="450513"/>
    <lineage>
        <taxon>Bacteria</taxon>
        <taxon>Bacillati</taxon>
        <taxon>Cyanobacteriota</taxon>
        <taxon>Cyanophyceae</taxon>
        <taxon>Oscillatoriophycideae</taxon>
        <taxon>Oscillatoriales</taxon>
        <taxon>Microcoleaceae</taxon>
        <taxon>Symplocastrum</taxon>
    </lineage>
</organism>
<evidence type="ECO:0000256" key="1">
    <source>
        <dbReference type="SAM" id="SignalP"/>
    </source>
</evidence>
<reference evidence="2" key="2">
    <citation type="journal article" date="2022" name="Microbiol. Resour. Announc.">
        <title>Metagenome Sequencing to Explore Phylogenomics of Terrestrial Cyanobacteria.</title>
        <authorList>
            <person name="Ward R.D."/>
            <person name="Stajich J.E."/>
            <person name="Johansen J.R."/>
            <person name="Huntemann M."/>
            <person name="Clum A."/>
            <person name="Foster B."/>
            <person name="Foster B."/>
            <person name="Roux S."/>
            <person name="Palaniappan K."/>
            <person name="Varghese N."/>
            <person name="Mukherjee S."/>
            <person name="Reddy T.B.K."/>
            <person name="Daum C."/>
            <person name="Copeland A."/>
            <person name="Chen I.A."/>
            <person name="Ivanova N.N."/>
            <person name="Kyrpides N.C."/>
            <person name="Shapiro N."/>
            <person name="Eloe-Fadrosh E.A."/>
            <person name="Pietrasiak N."/>
        </authorList>
    </citation>
    <scope>NUCLEOTIDE SEQUENCE</scope>
    <source>
        <strain evidence="2">CPER-KK1</strain>
    </source>
</reference>
<sequence length="203" mass="21741">MKSRTLPRLVRFCASQLAIASLLALAIPNRPALALTEFQVCASELLRADVSPERASVACSQALAPKDLSGCVLRISYQTPTISDEALAACTRVRRPLELASCMVDINTRTEGAEVIRVLDYCRRSLLPVRFSECVIGLSRAVDASTPGALDTCIAADDFPRELFPTLVPPPPANPTPPNIIPSLVPAPIVPIQPNVPINPLNP</sequence>
<proteinExistence type="predicted"/>
<dbReference type="AlphaFoldDB" id="A0A951UD69"/>
<name>A0A951UD69_9CYAN</name>
<accession>A0A951UD69</accession>
<protein>
    <submittedName>
        <fullName evidence="2">Uncharacterized protein</fullName>
    </submittedName>
</protein>
<feature type="signal peptide" evidence="1">
    <location>
        <begin position="1"/>
        <end position="26"/>
    </location>
</feature>
<feature type="chain" id="PRO_5037371321" evidence="1">
    <location>
        <begin position="27"/>
        <end position="203"/>
    </location>
</feature>
<evidence type="ECO:0000313" key="2">
    <source>
        <dbReference type="EMBL" id="MBW4547366.1"/>
    </source>
</evidence>
<reference evidence="2" key="1">
    <citation type="submission" date="2021-05" db="EMBL/GenBank/DDBJ databases">
        <authorList>
            <person name="Pietrasiak N."/>
            <person name="Ward R."/>
            <person name="Stajich J.E."/>
            <person name="Kurbessoian T."/>
        </authorList>
    </citation>
    <scope>NUCLEOTIDE SEQUENCE</scope>
    <source>
        <strain evidence="2">CPER-KK1</strain>
    </source>
</reference>
<gene>
    <name evidence="2" type="ORF">KME25_23435</name>
</gene>
<evidence type="ECO:0000313" key="3">
    <source>
        <dbReference type="Proteomes" id="UP000753908"/>
    </source>
</evidence>
<comment type="caution">
    <text evidence="2">The sequence shown here is derived from an EMBL/GenBank/DDBJ whole genome shotgun (WGS) entry which is preliminary data.</text>
</comment>
<keyword evidence="1" id="KW-0732">Signal</keyword>
<dbReference type="Proteomes" id="UP000753908">
    <property type="component" value="Unassembled WGS sequence"/>
</dbReference>
<dbReference type="EMBL" id="JAHHIF010000040">
    <property type="protein sequence ID" value="MBW4547366.1"/>
    <property type="molecule type" value="Genomic_DNA"/>
</dbReference>